<evidence type="ECO:0000313" key="2">
    <source>
        <dbReference type="EMBL" id="MCM6778333.1"/>
    </source>
</evidence>
<feature type="transmembrane region" description="Helical" evidence="1">
    <location>
        <begin position="99"/>
        <end position="118"/>
    </location>
</feature>
<sequence length="230" mass="24587">MEHRRFRGARVMFVLATCAYVVVQLVVVAAWPVPYRFLDHTISDLGFTTCTVQQRPAGVLETCSPRYALFNIGSAVGLVLLAAAAIGLRAAIESHWARYVYIGLWIVCAASAVAVSAVPGDVDLGLHVLVALPQFFGQLAVLPLTAWAMRNRAPRFAAAAAVAAAVTAVGFVAFCFAVIGYGPIGLTERLALESVFGWALAAAVFGPGRRRALTEACRKHNEYKKPAISQ</sequence>
<keyword evidence="1" id="KW-0472">Membrane</keyword>
<dbReference type="InterPro" id="IPR009339">
    <property type="entry name" value="DUF998"/>
</dbReference>
<evidence type="ECO:0000313" key="3">
    <source>
        <dbReference type="Proteomes" id="UP001139157"/>
    </source>
</evidence>
<organism evidence="2 3">
    <name type="scientific">Nocardia pulmonis</name>
    <dbReference type="NCBI Taxonomy" id="2951408"/>
    <lineage>
        <taxon>Bacteria</taxon>
        <taxon>Bacillati</taxon>
        <taxon>Actinomycetota</taxon>
        <taxon>Actinomycetes</taxon>
        <taxon>Mycobacteriales</taxon>
        <taxon>Nocardiaceae</taxon>
        <taxon>Nocardia</taxon>
    </lineage>
</organism>
<dbReference type="AlphaFoldDB" id="A0A9X2EHH4"/>
<reference evidence="2" key="1">
    <citation type="submission" date="2022-06" db="EMBL/GenBank/DDBJ databases">
        <title>Novel species in genus nocardia.</title>
        <authorList>
            <person name="Li F."/>
        </authorList>
    </citation>
    <scope>NUCLEOTIDE SEQUENCE</scope>
    <source>
        <strain evidence="2">CDC141</strain>
    </source>
</reference>
<accession>A0A9X2EHH4</accession>
<keyword evidence="3" id="KW-1185">Reference proteome</keyword>
<keyword evidence="1" id="KW-0812">Transmembrane</keyword>
<protein>
    <submittedName>
        <fullName evidence="2">DUF998 domain-containing protein</fullName>
    </submittedName>
</protein>
<feature type="transmembrane region" description="Helical" evidence="1">
    <location>
        <begin position="124"/>
        <end position="144"/>
    </location>
</feature>
<dbReference type="EMBL" id="JAMRXG010000021">
    <property type="protein sequence ID" value="MCM6778333.1"/>
    <property type="molecule type" value="Genomic_DNA"/>
</dbReference>
<evidence type="ECO:0000256" key="1">
    <source>
        <dbReference type="SAM" id="Phobius"/>
    </source>
</evidence>
<gene>
    <name evidence="2" type="ORF">NDR86_33080</name>
</gene>
<name>A0A9X2EHH4_9NOCA</name>
<feature type="transmembrane region" description="Helical" evidence="1">
    <location>
        <begin position="190"/>
        <end position="208"/>
    </location>
</feature>
<dbReference type="Proteomes" id="UP001139157">
    <property type="component" value="Unassembled WGS sequence"/>
</dbReference>
<feature type="transmembrane region" description="Helical" evidence="1">
    <location>
        <begin position="12"/>
        <end position="33"/>
    </location>
</feature>
<dbReference type="RefSeq" id="WP_251917831.1">
    <property type="nucleotide sequence ID" value="NZ_JAMRXG010000021.1"/>
</dbReference>
<feature type="transmembrane region" description="Helical" evidence="1">
    <location>
        <begin position="68"/>
        <end position="92"/>
    </location>
</feature>
<proteinExistence type="predicted"/>
<feature type="transmembrane region" description="Helical" evidence="1">
    <location>
        <begin position="156"/>
        <end position="184"/>
    </location>
</feature>
<dbReference type="Pfam" id="PF06197">
    <property type="entry name" value="DUF998"/>
    <property type="match status" value="1"/>
</dbReference>
<keyword evidence="1" id="KW-1133">Transmembrane helix</keyword>
<comment type="caution">
    <text evidence="2">The sequence shown here is derived from an EMBL/GenBank/DDBJ whole genome shotgun (WGS) entry which is preliminary data.</text>
</comment>